<evidence type="ECO:0000313" key="6">
    <source>
        <dbReference type="EMBL" id="KPQ42942.1"/>
    </source>
</evidence>
<name>A0A0P8AF87_9EURY</name>
<sequence length="71" mass="7850">MRGIGLIKMIIAKNLVKKYDTTCALKDASFTIEKGEWANIMGPSGSGKTTLLNLIGCLRFTNKRLFAGEWN</sequence>
<accession>A0A0P8AF87</accession>
<evidence type="ECO:0000256" key="4">
    <source>
        <dbReference type="ARBA" id="ARBA00022840"/>
    </source>
</evidence>
<feature type="domain" description="ABC transporter" evidence="5">
    <location>
        <begin position="25"/>
        <end position="55"/>
    </location>
</feature>
<dbReference type="Proteomes" id="UP000050360">
    <property type="component" value="Unassembled WGS sequence"/>
</dbReference>
<evidence type="ECO:0000256" key="2">
    <source>
        <dbReference type="ARBA" id="ARBA00022448"/>
    </source>
</evidence>
<dbReference type="GO" id="GO:0005524">
    <property type="term" value="F:ATP binding"/>
    <property type="evidence" value="ECO:0007669"/>
    <property type="project" value="UniProtKB-KW"/>
</dbReference>
<dbReference type="AlphaFoldDB" id="A0A0P8AF87"/>
<protein>
    <submittedName>
        <fullName evidence="6">ABC transporter ATP-binding protein</fullName>
    </submittedName>
</protein>
<dbReference type="InterPro" id="IPR050763">
    <property type="entry name" value="ABC_transporter_ATP-binding"/>
</dbReference>
<dbReference type="InterPro" id="IPR003439">
    <property type="entry name" value="ABC_transporter-like_ATP-bd"/>
</dbReference>
<keyword evidence="4 6" id="KW-0067">ATP-binding</keyword>
<evidence type="ECO:0000259" key="5">
    <source>
        <dbReference type="Pfam" id="PF00005"/>
    </source>
</evidence>
<evidence type="ECO:0000256" key="1">
    <source>
        <dbReference type="ARBA" id="ARBA00005417"/>
    </source>
</evidence>
<dbReference type="PANTHER" id="PTHR42711:SF5">
    <property type="entry name" value="ABC TRANSPORTER ATP-BINDING PROTEIN NATA"/>
    <property type="match status" value="1"/>
</dbReference>
<dbReference type="GO" id="GO:0016887">
    <property type="term" value="F:ATP hydrolysis activity"/>
    <property type="evidence" value="ECO:0007669"/>
    <property type="project" value="InterPro"/>
</dbReference>
<gene>
    <name evidence="6" type="ORF">MPEBLZ_02508</name>
</gene>
<dbReference type="Pfam" id="PF00005">
    <property type="entry name" value="ABC_tran"/>
    <property type="match status" value="1"/>
</dbReference>
<dbReference type="Gene3D" id="3.40.50.300">
    <property type="entry name" value="P-loop containing nucleotide triphosphate hydrolases"/>
    <property type="match status" value="1"/>
</dbReference>
<organism evidence="6 7">
    <name type="scientific">Candidatus Methanoperedens nitratireducens</name>
    <dbReference type="NCBI Taxonomy" id="1392998"/>
    <lineage>
        <taxon>Archaea</taxon>
        <taxon>Methanobacteriati</taxon>
        <taxon>Methanobacteriota</taxon>
        <taxon>Stenosarchaea group</taxon>
        <taxon>Methanomicrobia</taxon>
        <taxon>Methanosarcinales</taxon>
        <taxon>ANME-2 cluster</taxon>
        <taxon>Candidatus Methanoperedentaceae</taxon>
        <taxon>Candidatus Methanoperedens</taxon>
    </lineage>
</organism>
<dbReference type="EMBL" id="LKCM01000193">
    <property type="protein sequence ID" value="KPQ42942.1"/>
    <property type="molecule type" value="Genomic_DNA"/>
</dbReference>
<evidence type="ECO:0000313" key="7">
    <source>
        <dbReference type="Proteomes" id="UP000050360"/>
    </source>
</evidence>
<dbReference type="PANTHER" id="PTHR42711">
    <property type="entry name" value="ABC TRANSPORTER ATP-BINDING PROTEIN"/>
    <property type="match status" value="1"/>
</dbReference>
<comment type="similarity">
    <text evidence="1">Belongs to the ABC transporter superfamily.</text>
</comment>
<evidence type="ECO:0000256" key="3">
    <source>
        <dbReference type="ARBA" id="ARBA00022741"/>
    </source>
</evidence>
<keyword evidence="3" id="KW-0547">Nucleotide-binding</keyword>
<reference evidence="6 7" key="1">
    <citation type="submission" date="2015-09" db="EMBL/GenBank/DDBJ databases">
        <title>A metagenomics-based metabolic model of nitrate-dependent anaerobic oxidation of methane by Methanoperedens-like archaea.</title>
        <authorList>
            <person name="Arshad A."/>
            <person name="Speth D.R."/>
            <person name="De Graaf R.M."/>
            <person name="Op Den Camp H.J."/>
            <person name="Jetten M.S."/>
            <person name="Welte C.U."/>
        </authorList>
    </citation>
    <scope>NUCLEOTIDE SEQUENCE [LARGE SCALE GENOMIC DNA]</scope>
</reference>
<keyword evidence="2" id="KW-0813">Transport</keyword>
<proteinExistence type="inferred from homology"/>
<dbReference type="SUPFAM" id="SSF52540">
    <property type="entry name" value="P-loop containing nucleoside triphosphate hydrolases"/>
    <property type="match status" value="1"/>
</dbReference>
<dbReference type="InterPro" id="IPR027417">
    <property type="entry name" value="P-loop_NTPase"/>
</dbReference>
<comment type="caution">
    <text evidence="6">The sequence shown here is derived from an EMBL/GenBank/DDBJ whole genome shotgun (WGS) entry which is preliminary data.</text>
</comment>